<dbReference type="EMBL" id="JACHVC010000001">
    <property type="protein sequence ID" value="MBC2604749.1"/>
    <property type="molecule type" value="Genomic_DNA"/>
</dbReference>
<proteinExistence type="predicted"/>
<evidence type="ECO:0000313" key="1">
    <source>
        <dbReference type="EMBL" id="MBC2604749.1"/>
    </source>
</evidence>
<keyword evidence="2" id="KW-1185">Reference proteome</keyword>
<sequence length="241" mass="26837">MPSLSDSKDTSLTPQGVRIVHSFEELLDTQFGNGINALCWKRKLSGNFDEIVSRIGEVDEITSIDEDDLLRFDLSEAGAIAREQLLRDFRLLSQAGLDPCLDCIPSYPRSDYTGVIPVDVYSYHADSANCAADTYLCSYTGASSEGIPYHQSILRAEVPEIRAKILEEYGKPEDAGFSDFLREKFYNLHYQPINQSVVPYSFGFGNLWRIATDYPGSPVPPCIHRAPTTSPGQSNRLLLIC</sequence>
<dbReference type="AlphaFoldDB" id="A0A7X1B3I7"/>
<name>A0A7X1B3I7_9BACT</name>
<reference evidence="1 2" key="1">
    <citation type="submission" date="2020-07" db="EMBL/GenBank/DDBJ databases">
        <authorList>
            <person name="Feng X."/>
        </authorList>
    </citation>
    <scope>NUCLEOTIDE SEQUENCE [LARGE SCALE GENOMIC DNA]</scope>
    <source>
        <strain evidence="1 2">JCM23202</strain>
    </source>
</reference>
<dbReference type="Proteomes" id="UP000526501">
    <property type="component" value="Unassembled WGS sequence"/>
</dbReference>
<gene>
    <name evidence="1" type="ORF">H5P27_01630</name>
</gene>
<accession>A0A7X1B3I7</accession>
<dbReference type="RefSeq" id="WP_185658636.1">
    <property type="nucleotide sequence ID" value="NZ_CAWPOO010000001.1"/>
</dbReference>
<evidence type="ECO:0000313" key="2">
    <source>
        <dbReference type="Proteomes" id="UP000526501"/>
    </source>
</evidence>
<organism evidence="1 2">
    <name type="scientific">Pelagicoccus albus</name>
    <dbReference type="NCBI Taxonomy" id="415222"/>
    <lineage>
        <taxon>Bacteria</taxon>
        <taxon>Pseudomonadati</taxon>
        <taxon>Verrucomicrobiota</taxon>
        <taxon>Opitutia</taxon>
        <taxon>Puniceicoccales</taxon>
        <taxon>Pelagicoccaceae</taxon>
        <taxon>Pelagicoccus</taxon>
    </lineage>
</organism>
<protein>
    <recommendedName>
        <fullName evidence="3">DUF1826 domain-containing protein</fullName>
    </recommendedName>
</protein>
<evidence type="ECO:0008006" key="3">
    <source>
        <dbReference type="Google" id="ProtNLM"/>
    </source>
</evidence>
<comment type="caution">
    <text evidence="1">The sequence shown here is derived from an EMBL/GenBank/DDBJ whole genome shotgun (WGS) entry which is preliminary data.</text>
</comment>